<evidence type="ECO:0000313" key="1">
    <source>
        <dbReference type="EMBL" id="PXF42201.1"/>
    </source>
</evidence>
<proteinExistence type="predicted"/>
<protein>
    <submittedName>
        <fullName evidence="1">Uncharacterized protein</fullName>
    </submittedName>
</protein>
<dbReference type="AlphaFoldDB" id="A0A2V3IJF8"/>
<keyword evidence="2" id="KW-1185">Reference proteome</keyword>
<dbReference type="Proteomes" id="UP000247409">
    <property type="component" value="Unassembled WGS sequence"/>
</dbReference>
<dbReference type="STRING" id="448386.A0A2V3IJF8"/>
<dbReference type="EMBL" id="NBIV01000173">
    <property type="protein sequence ID" value="PXF42201.1"/>
    <property type="molecule type" value="Genomic_DNA"/>
</dbReference>
<name>A0A2V3IJF8_9FLOR</name>
<comment type="caution">
    <text evidence="1">The sequence shown here is derived from an EMBL/GenBank/DDBJ whole genome shotgun (WGS) entry which is preliminary data.</text>
</comment>
<dbReference type="OrthoDB" id="6380093at2759"/>
<sequence>MKCIIPEERNDALCGLRNIRQRFFLYDAHLHRVFAHQNALETVCEEIVTQKRHYHALLLANYKMKFESLCYREKNIDFFGKKGISWHVTVVFYLSDDYGCEVESSYLHHLSMLYHDHIVQGDTQQDGSAVASLLEVAIMRLEVDLPKVREVLVLSDNVACYQNTTLPLILTFIAKGNGFSLLRFMHTETLDGKSMLEVHFAIALRHVSKIFAEGMDVKTPSTLVTALRAGSGLKNTAAELIRLDRKNIKLRT</sequence>
<gene>
    <name evidence="1" type="ORF">BWQ96_08069</name>
</gene>
<accession>A0A2V3IJF8</accession>
<evidence type="ECO:0000313" key="2">
    <source>
        <dbReference type="Proteomes" id="UP000247409"/>
    </source>
</evidence>
<reference evidence="1 2" key="1">
    <citation type="journal article" date="2018" name="Mol. Biol. Evol.">
        <title>Analysis of the draft genome of the red seaweed Gracilariopsis chorda provides insights into genome size evolution in Rhodophyta.</title>
        <authorList>
            <person name="Lee J."/>
            <person name="Yang E.C."/>
            <person name="Graf L."/>
            <person name="Yang J.H."/>
            <person name="Qiu H."/>
            <person name="Zel Zion U."/>
            <person name="Chan C.X."/>
            <person name="Stephens T.G."/>
            <person name="Weber A.P.M."/>
            <person name="Boo G.H."/>
            <person name="Boo S.M."/>
            <person name="Kim K.M."/>
            <person name="Shin Y."/>
            <person name="Jung M."/>
            <person name="Lee S.J."/>
            <person name="Yim H.S."/>
            <person name="Lee J.H."/>
            <person name="Bhattacharya D."/>
            <person name="Yoon H.S."/>
        </authorList>
    </citation>
    <scope>NUCLEOTIDE SEQUENCE [LARGE SCALE GENOMIC DNA]</scope>
    <source>
        <strain evidence="1 2">SKKU-2015</strain>
        <tissue evidence="1">Whole body</tissue>
    </source>
</reference>
<organism evidence="1 2">
    <name type="scientific">Gracilariopsis chorda</name>
    <dbReference type="NCBI Taxonomy" id="448386"/>
    <lineage>
        <taxon>Eukaryota</taxon>
        <taxon>Rhodophyta</taxon>
        <taxon>Florideophyceae</taxon>
        <taxon>Rhodymeniophycidae</taxon>
        <taxon>Gracilariales</taxon>
        <taxon>Gracilariaceae</taxon>
        <taxon>Gracilariopsis</taxon>
    </lineage>
</organism>